<sequence length="308" mass="31171">MKFLNLRLSLLAFGTVAALVSTSAHAVWVFGNSTITGQTSATYSATAPSTNGDPSVTLTGFSATNTVNSSGTITGVTGNWTQQKLSSWSGSGLGVVTGSESSPDHAVDNSGSTEAVLLNFGTSNVALTSIGLGWISNGNYNTSGQLLSSSCSGTSGTNYSNCLNGGAVVNSTIKADISLFRWVGAQGQTPPNLTSTSASSLTSSGWQLVSSYDMGVDQTAAYSNVNASGLTSSWWLISAYNSGLTGGATVGTNIDNGKDYFKLYAVAGNVVSGNTGGKLPEPATLALTSVALLGVVGLRRRSKAKLAA</sequence>
<organism evidence="1 2">
    <name type="scientific">Roseateles hydrophilus</name>
    <dbReference type="NCBI Taxonomy" id="2975054"/>
    <lineage>
        <taxon>Bacteria</taxon>
        <taxon>Pseudomonadati</taxon>
        <taxon>Pseudomonadota</taxon>
        <taxon>Betaproteobacteria</taxon>
        <taxon>Burkholderiales</taxon>
        <taxon>Sphaerotilaceae</taxon>
        <taxon>Roseateles</taxon>
    </lineage>
</organism>
<accession>A0ACC6C818</accession>
<evidence type="ECO:0000313" key="1">
    <source>
        <dbReference type="EMBL" id="MCY4744425.1"/>
    </source>
</evidence>
<proteinExistence type="predicted"/>
<reference evidence="1" key="1">
    <citation type="submission" date="2022-08" db="EMBL/GenBank/DDBJ databases">
        <title>Genome sequencing of Pelomonas sp. UHG3.</title>
        <authorList>
            <person name="So Y."/>
        </authorList>
    </citation>
    <scope>NUCLEOTIDE SEQUENCE</scope>
    <source>
        <strain evidence="1">UHG3</strain>
    </source>
</reference>
<dbReference type="EMBL" id="JAPPUY010000001">
    <property type="protein sequence ID" value="MCY4744425.1"/>
    <property type="molecule type" value="Genomic_DNA"/>
</dbReference>
<dbReference type="Proteomes" id="UP001076464">
    <property type="component" value="Unassembled WGS sequence"/>
</dbReference>
<protein>
    <submittedName>
        <fullName evidence="1">PEP-CTERM sorting domain-containing protein</fullName>
    </submittedName>
</protein>
<evidence type="ECO:0000313" key="2">
    <source>
        <dbReference type="Proteomes" id="UP001076464"/>
    </source>
</evidence>
<gene>
    <name evidence="1" type="ORF">NYO99_05520</name>
</gene>
<name>A0ACC6C818_9BURK</name>
<keyword evidence="2" id="KW-1185">Reference proteome</keyword>
<comment type="caution">
    <text evidence="1">The sequence shown here is derived from an EMBL/GenBank/DDBJ whole genome shotgun (WGS) entry which is preliminary data.</text>
</comment>